<dbReference type="RefSeq" id="WP_179716353.1">
    <property type="nucleotide sequence ID" value="NZ_JACBZT010000001.1"/>
</dbReference>
<proteinExistence type="predicted"/>
<evidence type="ECO:0000256" key="1">
    <source>
        <dbReference type="SAM" id="Phobius"/>
    </source>
</evidence>
<comment type="caution">
    <text evidence="2">The sequence shown here is derived from an EMBL/GenBank/DDBJ whole genome shotgun (WGS) entry which is preliminary data.</text>
</comment>
<gene>
    <name evidence="2" type="ORF">GGQ55_002029</name>
</gene>
<organism evidence="2 3">
    <name type="scientific">Petropleomorpha daqingensis</name>
    <dbReference type="NCBI Taxonomy" id="2026353"/>
    <lineage>
        <taxon>Bacteria</taxon>
        <taxon>Bacillati</taxon>
        <taxon>Actinomycetota</taxon>
        <taxon>Actinomycetes</taxon>
        <taxon>Geodermatophilales</taxon>
        <taxon>Geodermatophilaceae</taxon>
        <taxon>Petropleomorpha</taxon>
    </lineage>
</organism>
<dbReference type="EMBL" id="JACBZT010000001">
    <property type="protein sequence ID" value="NYJ05751.1"/>
    <property type="molecule type" value="Genomic_DNA"/>
</dbReference>
<evidence type="ECO:0000313" key="2">
    <source>
        <dbReference type="EMBL" id="NYJ05751.1"/>
    </source>
</evidence>
<sequence length="174" mass="17050">MALVLGVLLLVPGLALLVGGGALLWADSTHRTSVAHLTSDATDPGTDLVTGIAAASGIAGYLDGVQCTVVDDLGSGASPGTEAAGGGRSGDQTFWTPRAGGWGTQQLTWRAASGNWALGAMDAGGSPGIRVTSTAGATAPSLAGLGWGLLVVGGLVSLVGVLLIVLAARRKAEH</sequence>
<dbReference type="AlphaFoldDB" id="A0A853CF23"/>
<evidence type="ECO:0000313" key="3">
    <source>
        <dbReference type="Proteomes" id="UP000541969"/>
    </source>
</evidence>
<accession>A0A853CF23</accession>
<protein>
    <submittedName>
        <fullName evidence="2">Uncharacterized protein</fullName>
    </submittedName>
</protein>
<keyword evidence="1" id="KW-0472">Membrane</keyword>
<keyword evidence="1" id="KW-1133">Transmembrane helix</keyword>
<keyword evidence="1" id="KW-0812">Transmembrane</keyword>
<feature type="transmembrane region" description="Helical" evidence="1">
    <location>
        <begin position="145"/>
        <end position="168"/>
    </location>
</feature>
<dbReference type="Proteomes" id="UP000541969">
    <property type="component" value="Unassembled WGS sequence"/>
</dbReference>
<name>A0A853CF23_9ACTN</name>
<reference evidence="2 3" key="1">
    <citation type="submission" date="2020-07" db="EMBL/GenBank/DDBJ databases">
        <title>Sequencing the genomes of 1000 actinobacteria strains.</title>
        <authorList>
            <person name="Klenk H.-P."/>
        </authorList>
    </citation>
    <scope>NUCLEOTIDE SEQUENCE [LARGE SCALE GENOMIC DNA]</scope>
    <source>
        <strain evidence="2 3">DSM 104001</strain>
    </source>
</reference>
<keyword evidence="3" id="KW-1185">Reference proteome</keyword>